<comment type="similarity">
    <text evidence="2">Belongs to the OmpP1/FadL family.</text>
</comment>
<dbReference type="PANTHER" id="PTHR35093:SF8">
    <property type="entry name" value="OUTER MEMBRANE PROTEIN NMB0088-RELATED"/>
    <property type="match status" value="1"/>
</dbReference>
<dbReference type="InterPro" id="IPR005017">
    <property type="entry name" value="OMPP1/FadL/TodX"/>
</dbReference>
<evidence type="ECO:0000256" key="1">
    <source>
        <dbReference type="ARBA" id="ARBA00004571"/>
    </source>
</evidence>
<dbReference type="GO" id="GO:0009279">
    <property type="term" value="C:cell outer membrane"/>
    <property type="evidence" value="ECO:0007669"/>
    <property type="project" value="UniProtKB-SubCell"/>
</dbReference>
<keyword evidence="7" id="KW-0998">Cell outer membrane</keyword>
<evidence type="ECO:0000256" key="5">
    <source>
        <dbReference type="ARBA" id="ARBA00022729"/>
    </source>
</evidence>
<reference evidence="9 10" key="1">
    <citation type="submission" date="2018-01" db="EMBL/GenBank/DDBJ databases">
        <authorList>
            <person name="Clerissi C."/>
        </authorList>
    </citation>
    <scope>NUCLEOTIDE SEQUENCE [LARGE SCALE GENOMIC DNA]</scope>
    <source>
        <strain evidence="9">Cupriavidus taiwanensis STM 3521</strain>
    </source>
</reference>
<dbReference type="SUPFAM" id="SSF56935">
    <property type="entry name" value="Porins"/>
    <property type="match status" value="1"/>
</dbReference>
<sequence length="394" mass="41530">MHLSDLSRVARGGLCAGALGLLAGPAQATNGTFMTGYGFKAASMGGASIGLAQDALSAANNPAGMAYVGNRFDIDLATFNGTADVTFGSAQNPHSTHIVTPSPEFGVNYQLSPEVTVGLSVYGMGEKTDYGNPLLPVPGAQVAKSFLLQLSVAPTITYKIDPTLAIGVSLIGGFEQFRASGFIAPTPAGTLVGLPSHGTATAFGYGAAAGVLWQPVPEFSVGASYYTKMRYGRLAGYDSDILASYNGRIDGPQRYGIGVAFKPVERLTIAADWLHIDWDSVASLSDPATFGWRDQNVFRVGASYALGSRWLLMAGFSYGSSHVDSDHLLANVFSPATSTKALTFGASYRINASHEVSIGYEHTLPRSMTGTGPSTGTNIKARYDFFRLAYSYRF</sequence>
<feature type="signal peptide" evidence="8">
    <location>
        <begin position="1"/>
        <end position="28"/>
    </location>
</feature>
<dbReference type="AlphaFoldDB" id="A0A975XB28"/>
<feature type="chain" id="PRO_5036810779" evidence="8">
    <location>
        <begin position="29"/>
        <end position="394"/>
    </location>
</feature>
<comment type="subcellular location">
    <subcellularLocation>
        <location evidence="1">Cell outer membrane</location>
        <topology evidence="1">Multi-pass membrane protein</topology>
    </subcellularLocation>
</comment>
<dbReference type="Pfam" id="PF03349">
    <property type="entry name" value="Toluene_X"/>
    <property type="match status" value="1"/>
</dbReference>
<accession>A0A975XB28</accession>
<evidence type="ECO:0000256" key="3">
    <source>
        <dbReference type="ARBA" id="ARBA00022452"/>
    </source>
</evidence>
<evidence type="ECO:0000256" key="8">
    <source>
        <dbReference type="SAM" id="SignalP"/>
    </source>
</evidence>
<proteinExistence type="inferred from homology"/>
<dbReference type="EMBL" id="OFSP01000037">
    <property type="protein sequence ID" value="SOY64331.1"/>
    <property type="molecule type" value="Genomic_DNA"/>
</dbReference>
<comment type="caution">
    <text evidence="9">The sequence shown here is derived from an EMBL/GenBank/DDBJ whole genome shotgun (WGS) entry which is preliminary data.</text>
</comment>
<dbReference type="Proteomes" id="UP000256297">
    <property type="component" value="Chromosome CBM2589_a"/>
</dbReference>
<evidence type="ECO:0000313" key="10">
    <source>
        <dbReference type="Proteomes" id="UP000256297"/>
    </source>
</evidence>
<dbReference type="PANTHER" id="PTHR35093">
    <property type="entry name" value="OUTER MEMBRANE PROTEIN NMB0088-RELATED"/>
    <property type="match status" value="1"/>
</dbReference>
<name>A0A975XB28_9BURK</name>
<evidence type="ECO:0000256" key="6">
    <source>
        <dbReference type="ARBA" id="ARBA00023136"/>
    </source>
</evidence>
<keyword evidence="6" id="KW-0472">Membrane</keyword>
<evidence type="ECO:0000313" key="9">
    <source>
        <dbReference type="EMBL" id="SOY64331.1"/>
    </source>
</evidence>
<protein>
    <submittedName>
        <fullName evidence="9">Membrane protein</fullName>
    </submittedName>
</protein>
<evidence type="ECO:0000256" key="2">
    <source>
        <dbReference type="ARBA" id="ARBA00008163"/>
    </source>
</evidence>
<dbReference type="GO" id="GO:0015483">
    <property type="term" value="F:long-chain fatty acid transporting porin activity"/>
    <property type="evidence" value="ECO:0007669"/>
    <property type="project" value="TreeGrafter"/>
</dbReference>
<evidence type="ECO:0000256" key="4">
    <source>
        <dbReference type="ARBA" id="ARBA00022692"/>
    </source>
</evidence>
<gene>
    <name evidence="9" type="ORF">CBM2589_A70435</name>
</gene>
<evidence type="ECO:0000256" key="7">
    <source>
        <dbReference type="ARBA" id="ARBA00023237"/>
    </source>
</evidence>
<dbReference type="Gene3D" id="2.40.160.60">
    <property type="entry name" value="Outer membrane protein transport protein (OMPP1/FadL/TodX)"/>
    <property type="match status" value="1"/>
</dbReference>
<organism evidence="9 10">
    <name type="scientific">Cupriavidus taiwanensis</name>
    <dbReference type="NCBI Taxonomy" id="164546"/>
    <lineage>
        <taxon>Bacteria</taxon>
        <taxon>Pseudomonadati</taxon>
        <taxon>Pseudomonadota</taxon>
        <taxon>Betaproteobacteria</taxon>
        <taxon>Burkholderiales</taxon>
        <taxon>Burkholderiaceae</taxon>
        <taxon>Cupriavidus</taxon>
    </lineage>
</organism>
<keyword evidence="3" id="KW-1134">Transmembrane beta strand</keyword>
<keyword evidence="5 8" id="KW-0732">Signal</keyword>
<dbReference type="RefSeq" id="WP_116340298.1">
    <property type="nucleotide sequence ID" value="NZ_LT976857.1"/>
</dbReference>
<keyword evidence="4" id="KW-0812">Transmembrane</keyword>